<evidence type="ECO:0000256" key="1">
    <source>
        <dbReference type="SAM" id="SignalP"/>
    </source>
</evidence>
<dbReference type="CDD" id="cd07042">
    <property type="entry name" value="STAS_SulP_like_sulfate_transporter"/>
    <property type="match status" value="1"/>
</dbReference>
<protein>
    <recommendedName>
        <fullName evidence="2">STAS domain-containing protein</fullName>
    </recommendedName>
</protein>
<feature type="chain" id="PRO_5002082125" description="STAS domain-containing protein" evidence="1">
    <location>
        <begin position="20"/>
        <end position="138"/>
    </location>
</feature>
<dbReference type="Proteomes" id="UP000053660">
    <property type="component" value="Unassembled WGS sequence"/>
</dbReference>
<dbReference type="Gene3D" id="3.30.750.24">
    <property type="entry name" value="STAS domain"/>
    <property type="match status" value="1"/>
</dbReference>
<dbReference type="OrthoDB" id="5809261at2759"/>
<reference evidence="3 4" key="1">
    <citation type="submission" date="2014-03" db="EMBL/GenBank/DDBJ databases">
        <title>Draft genome of the hookworm Oesophagostomum dentatum.</title>
        <authorList>
            <person name="Mitreva M."/>
        </authorList>
    </citation>
    <scope>NUCLEOTIDE SEQUENCE [LARGE SCALE GENOMIC DNA]</scope>
    <source>
        <strain evidence="3 4">OD-Hann</strain>
    </source>
</reference>
<dbReference type="InterPro" id="IPR036513">
    <property type="entry name" value="STAS_dom_sf"/>
</dbReference>
<dbReference type="AlphaFoldDB" id="A0A0B1RTB5"/>
<evidence type="ECO:0000259" key="2">
    <source>
        <dbReference type="PROSITE" id="PS50801"/>
    </source>
</evidence>
<keyword evidence="4" id="KW-1185">Reference proteome</keyword>
<dbReference type="PROSITE" id="PS50801">
    <property type="entry name" value="STAS"/>
    <property type="match status" value="1"/>
</dbReference>
<proteinExistence type="predicted"/>
<dbReference type="EMBL" id="KN611874">
    <property type="protein sequence ID" value="KHJ76318.1"/>
    <property type="molecule type" value="Genomic_DNA"/>
</dbReference>
<organism evidence="3 4">
    <name type="scientific">Oesophagostomum dentatum</name>
    <name type="common">Nodular worm</name>
    <dbReference type="NCBI Taxonomy" id="61180"/>
    <lineage>
        <taxon>Eukaryota</taxon>
        <taxon>Metazoa</taxon>
        <taxon>Ecdysozoa</taxon>
        <taxon>Nematoda</taxon>
        <taxon>Chromadorea</taxon>
        <taxon>Rhabditida</taxon>
        <taxon>Rhabditina</taxon>
        <taxon>Rhabditomorpha</taxon>
        <taxon>Strongyloidea</taxon>
        <taxon>Strongylidae</taxon>
        <taxon>Oesophagostomum</taxon>
    </lineage>
</organism>
<name>A0A0B1RTB5_OESDE</name>
<dbReference type="PANTHER" id="PTHR11814">
    <property type="entry name" value="SULFATE TRANSPORTER"/>
    <property type="match status" value="1"/>
</dbReference>
<feature type="signal peptide" evidence="1">
    <location>
        <begin position="1"/>
        <end position="19"/>
    </location>
</feature>
<dbReference type="Pfam" id="PF01740">
    <property type="entry name" value="STAS"/>
    <property type="match status" value="1"/>
</dbReference>
<feature type="domain" description="STAS" evidence="2">
    <location>
        <begin position="44"/>
        <end position="132"/>
    </location>
</feature>
<dbReference type="GO" id="GO:0016020">
    <property type="term" value="C:membrane"/>
    <property type="evidence" value="ECO:0007669"/>
    <property type="project" value="InterPro"/>
</dbReference>
<dbReference type="SUPFAM" id="SSF52091">
    <property type="entry name" value="SpoIIaa-like"/>
    <property type="match status" value="1"/>
</dbReference>
<keyword evidence="1" id="KW-0732">Signal</keyword>
<accession>A0A0B1RTB5</accession>
<dbReference type="InterPro" id="IPR002645">
    <property type="entry name" value="STAS_dom"/>
</dbReference>
<dbReference type="InterPro" id="IPR001902">
    <property type="entry name" value="SLC26A/SulP_fam"/>
</dbReference>
<dbReference type="GO" id="GO:0055085">
    <property type="term" value="P:transmembrane transport"/>
    <property type="evidence" value="ECO:0007669"/>
    <property type="project" value="InterPro"/>
</dbReference>
<gene>
    <name evidence="3" type="ORF">OESDEN_24062</name>
</gene>
<sequence length="138" mass="15858">MEGLAISILFALFTVICRSQWPKWEYFLQNTQDPREEDEPCDNPDICVFRFDGALLFTNVERFKNSLKKTIDQWMKNWGHKESKKEVEASNNGSVLQRPESLGVEGGPHFLIVDCKAMAYCDYMAANAFKEVTFSSFA</sequence>
<evidence type="ECO:0000313" key="3">
    <source>
        <dbReference type="EMBL" id="KHJ76318.1"/>
    </source>
</evidence>
<evidence type="ECO:0000313" key="4">
    <source>
        <dbReference type="Proteomes" id="UP000053660"/>
    </source>
</evidence>